<accession>A0A653BEU5</accession>
<feature type="non-terminal residue" evidence="1">
    <location>
        <position position="1"/>
    </location>
</feature>
<dbReference type="AlphaFoldDB" id="A0A653BEU5"/>
<organism evidence="1 2">
    <name type="scientific">Callosobruchus maculatus</name>
    <name type="common">Southern cowpea weevil</name>
    <name type="synonym">Pulse bruchid</name>
    <dbReference type="NCBI Taxonomy" id="64391"/>
    <lineage>
        <taxon>Eukaryota</taxon>
        <taxon>Metazoa</taxon>
        <taxon>Ecdysozoa</taxon>
        <taxon>Arthropoda</taxon>
        <taxon>Hexapoda</taxon>
        <taxon>Insecta</taxon>
        <taxon>Pterygota</taxon>
        <taxon>Neoptera</taxon>
        <taxon>Endopterygota</taxon>
        <taxon>Coleoptera</taxon>
        <taxon>Polyphaga</taxon>
        <taxon>Cucujiformia</taxon>
        <taxon>Chrysomeloidea</taxon>
        <taxon>Chrysomelidae</taxon>
        <taxon>Bruchinae</taxon>
        <taxon>Bruchini</taxon>
        <taxon>Callosobruchus</taxon>
    </lineage>
</organism>
<evidence type="ECO:0000313" key="2">
    <source>
        <dbReference type="Proteomes" id="UP000410492"/>
    </source>
</evidence>
<keyword evidence="2" id="KW-1185">Reference proteome</keyword>
<gene>
    <name evidence="1" type="ORF">CALMAC_LOCUS403</name>
</gene>
<evidence type="ECO:0000313" key="1">
    <source>
        <dbReference type="EMBL" id="VEN34088.1"/>
    </source>
</evidence>
<sequence length="76" mass="8258">YIGDTPHNDLLSSTTNPIHSFADDSTLHAGIMSNRPISVVELECRRLAVAASLSKDLDTITAWGLKNMVKFNASKT</sequence>
<protein>
    <submittedName>
        <fullName evidence="1">Uncharacterized protein</fullName>
    </submittedName>
</protein>
<dbReference type="EMBL" id="CAACVG010000442">
    <property type="protein sequence ID" value="VEN34088.1"/>
    <property type="molecule type" value="Genomic_DNA"/>
</dbReference>
<proteinExistence type="predicted"/>
<reference evidence="1 2" key="1">
    <citation type="submission" date="2019-01" db="EMBL/GenBank/DDBJ databases">
        <authorList>
            <person name="Sayadi A."/>
        </authorList>
    </citation>
    <scope>NUCLEOTIDE SEQUENCE [LARGE SCALE GENOMIC DNA]</scope>
</reference>
<dbReference type="Proteomes" id="UP000410492">
    <property type="component" value="Unassembled WGS sequence"/>
</dbReference>
<dbReference type="OrthoDB" id="6761817at2759"/>
<name>A0A653BEU5_CALMS</name>